<evidence type="ECO:0000313" key="1">
    <source>
        <dbReference type="EMBL" id="KCW75989.1"/>
    </source>
</evidence>
<gene>
    <name evidence="1" type="ORF">EUGRSUZ_D00353</name>
</gene>
<sequence>MSCWDSNEIPITVLIPISVMNEKNYDIKCKKTKVTYSRIIFRQSYLKSMENGLTKFRRFIYQNKVQTYQPIMAAE</sequence>
<dbReference type="Gramene" id="KCW75989">
    <property type="protein sequence ID" value="KCW75989"/>
    <property type="gene ID" value="EUGRSUZ_D00353"/>
</dbReference>
<dbReference type="EMBL" id="KK198756">
    <property type="protein sequence ID" value="KCW75989.1"/>
    <property type="molecule type" value="Genomic_DNA"/>
</dbReference>
<organism evidence="1">
    <name type="scientific">Eucalyptus grandis</name>
    <name type="common">Flooded gum</name>
    <dbReference type="NCBI Taxonomy" id="71139"/>
    <lineage>
        <taxon>Eukaryota</taxon>
        <taxon>Viridiplantae</taxon>
        <taxon>Streptophyta</taxon>
        <taxon>Embryophyta</taxon>
        <taxon>Tracheophyta</taxon>
        <taxon>Spermatophyta</taxon>
        <taxon>Magnoliopsida</taxon>
        <taxon>eudicotyledons</taxon>
        <taxon>Gunneridae</taxon>
        <taxon>Pentapetalae</taxon>
        <taxon>rosids</taxon>
        <taxon>malvids</taxon>
        <taxon>Myrtales</taxon>
        <taxon>Myrtaceae</taxon>
        <taxon>Myrtoideae</taxon>
        <taxon>Eucalypteae</taxon>
        <taxon>Eucalyptus</taxon>
    </lineage>
</organism>
<name>A0A059CCN7_EUCGR</name>
<accession>A0A059CCN7</accession>
<dbReference type="AlphaFoldDB" id="A0A059CCN7"/>
<protein>
    <submittedName>
        <fullName evidence="1">Uncharacterized protein</fullName>
    </submittedName>
</protein>
<dbReference type="InParanoid" id="A0A059CCN7"/>
<reference evidence="1" key="1">
    <citation type="submission" date="2013-07" db="EMBL/GenBank/DDBJ databases">
        <title>The genome of Eucalyptus grandis.</title>
        <authorList>
            <person name="Schmutz J."/>
            <person name="Hayes R."/>
            <person name="Myburg A."/>
            <person name="Tuskan G."/>
            <person name="Grattapaglia D."/>
            <person name="Rokhsar D.S."/>
        </authorList>
    </citation>
    <scope>NUCLEOTIDE SEQUENCE</scope>
    <source>
        <tissue evidence="1">Leaf extractions</tissue>
    </source>
</reference>
<proteinExistence type="predicted"/>